<sequence length="962" mass="106646">MSLFSFAHSLYTFVSRKLGGSSNRAIARFNHIETFFLPNNDALLLICLGKHTSQLLDRRHATRITGTQSLFSSVGVRSPSKVSFTVGVFSLELIESFRMLSSASNQNLVATLPRNHRLPHSPALPSSPSPTDSHFASQVSYSTRSKPTSTDQHPDFFPSVRSFHDRIRQLRSEESRENNRFKKATSNLHNIDTDRFKTHGKISRVRSRCSTLRTKLSKLLVEGEDTSTALGISSERLYVQVNLNFAHTDHLHNSNKTELHKVRPVRSPSLLLRKQPRRWSCTPVEQIDSLSCFPIRDSSVPPISAIPSFLPPSLPFVPSSADVGMYLVSTLSNWETAYSSFLSSLAMSISDSVSSAAFSLPTTSSSELVQSVQMDEHLRNHNIIMTPIHTNHPNSLSRRSEPVQIPHTHRVLSDAQNDPCSDVAFSDSNIDELKSDYSPTLLPLLRLQLRRHVKLDARLMSFSSIRNVRLASLFTELDDLFPIVVLIAESGLNTFRSESNMRSPTPTAPPSVQPSPQFNNPNDTYLLNSSDLDHNFVEPEVKDLEMSFDEVQTSENPLSETTPRPPSLTHLPPTSPTLAVSFRPYTPSPSPPLESSSALPTTLDHRMPSRVGESASPMSSFSSPHIPSSSSALVASICGLSFPTSVGCGWSVDENMTSVGDWREECSPTALLALHSFFDEPIARHTNRRSPTTPTPPPARFVFAEKEVPEMLQKGKTDLLEMIAGGLGVVSLVVELVCSYLFVPVRNEVWNRLTSSAVFDTSGHDLWNAGKSSLWGLLFKEAERMGKKGKKEGKSGLWTKWEIGRVEESVFEDILIRGRVVIGEEREGGKEGRRGVSRKKQKQKLTQHSSLCRSSHSPTPHPPPPHTPISPLSLRLSLTPPFIPFFALPILSVVSSSLDGILEMDLNEDLSGFHLERRAWEEVEENVGVLGMSVGVGVGWGMCGVHMLEVLKEVMETVKLLW</sequence>
<evidence type="ECO:0000313" key="3">
    <source>
        <dbReference type="Proteomes" id="UP001281761"/>
    </source>
</evidence>
<comment type="caution">
    <text evidence="2">The sequence shown here is derived from an EMBL/GenBank/DDBJ whole genome shotgun (WGS) entry which is preliminary data.</text>
</comment>
<keyword evidence="3" id="KW-1185">Reference proteome</keyword>
<feature type="compositionally biased region" description="Low complexity" evidence="1">
    <location>
        <begin position="120"/>
        <end position="133"/>
    </location>
</feature>
<evidence type="ECO:0000256" key="1">
    <source>
        <dbReference type="SAM" id="MobiDB-lite"/>
    </source>
</evidence>
<feature type="region of interest" description="Disordered" evidence="1">
    <location>
        <begin position="496"/>
        <end position="525"/>
    </location>
</feature>
<name>A0ABQ9Y8E6_9EUKA</name>
<feature type="compositionally biased region" description="Low complexity" evidence="1">
    <location>
        <begin position="567"/>
        <end position="578"/>
    </location>
</feature>
<proteinExistence type="predicted"/>
<reference evidence="2 3" key="1">
    <citation type="journal article" date="2022" name="bioRxiv">
        <title>Genomics of Preaxostyla Flagellates Illuminates Evolutionary Transitions and the Path Towards Mitochondrial Loss.</title>
        <authorList>
            <person name="Novak L.V.F."/>
            <person name="Treitli S.C."/>
            <person name="Pyrih J."/>
            <person name="Halakuc P."/>
            <person name="Pipaliya S.V."/>
            <person name="Vacek V."/>
            <person name="Brzon O."/>
            <person name="Soukal P."/>
            <person name="Eme L."/>
            <person name="Dacks J.B."/>
            <person name="Karnkowska A."/>
            <person name="Elias M."/>
            <person name="Hampl V."/>
        </authorList>
    </citation>
    <scope>NUCLEOTIDE SEQUENCE [LARGE SCALE GENOMIC DNA]</scope>
    <source>
        <strain evidence="2">NAU3</strain>
        <tissue evidence="2">Gut</tissue>
    </source>
</reference>
<feature type="compositionally biased region" description="Polar residues" evidence="1">
    <location>
        <begin position="514"/>
        <end position="525"/>
    </location>
</feature>
<feature type="compositionally biased region" description="Polar residues" evidence="1">
    <location>
        <begin position="550"/>
        <end position="560"/>
    </location>
</feature>
<feature type="compositionally biased region" description="Low complexity" evidence="1">
    <location>
        <begin position="593"/>
        <end position="602"/>
    </location>
</feature>
<gene>
    <name evidence="2" type="ORF">BLNAU_4890</name>
</gene>
<organism evidence="2 3">
    <name type="scientific">Blattamonas nauphoetae</name>
    <dbReference type="NCBI Taxonomy" id="2049346"/>
    <lineage>
        <taxon>Eukaryota</taxon>
        <taxon>Metamonada</taxon>
        <taxon>Preaxostyla</taxon>
        <taxon>Oxymonadida</taxon>
        <taxon>Blattamonas</taxon>
    </lineage>
</organism>
<feature type="compositionally biased region" description="Pro residues" evidence="1">
    <location>
        <begin position="859"/>
        <end position="868"/>
    </location>
</feature>
<feature type="compositionally biased region" description="Polar residues" evidence="1">
    <location>
        <begin position="134"/>
        <end position="151"/>
    </location>
</feature>
<feature type="region of interest" description="Disordered" evidence="1">
    <location>
        <begin position="115"/>
        <end position="158"/>
    </location>
</feature>
<feature type="compositionally biased region" description="Polar residues" evidence="1">
    <location>
        <begin position="496"/>
        <end position="505"/>
    </location>
</feature>
<feature type="compositionally biased region" description="Low complexity" evidence="1">
    <location>
        <begin position="614"/>
        <end position="623"/>
    </location>
</feature>
<protein>
    <submittedName>
        <fullName evidence="2">Uncharacterized protein</fullName>
    </submittedName>
</protein>
<feature type="region of interest" description="Disordered" evidence="1">
    <location>
        <begin position="548"/>
        <end position="623"/>
    </location>
</feature>
<evidence type="ECO:0000313" key="2">
    <source>
        <dbReference type="EMBL" id="KAK2960007.1"/>
    </source>
</evidence>
<feature type="compositionally biased region" description="Basic residues" evidence="1">
    <location>
        <begin position="835"/>
        <end position="845"/>
    </location>
</feature>
<dbReference type="Proteomes" id="UP001281761">
    <property type="component" value="Unassembled WGS sequence"/>
</dbReference>
<dbReference type="EMBL" id="JARBJD010000025">
    <property type="protein sequence ID" value="KAK2960007.1"/>
    <property type="molecule type" value="Genomic_DNA"/>
</dbReference>
<feature type="region of interest" description="Disordered" evidence="1">
    <location>
        <begin position="827"/>
        <end position="871"/>
    </location>
</feature>
<accession>A0ABQ9Y8E6</accession>